<reference evidence="2 3" key="1">
    <citation type="submission" date="2020-08" db="EMBL/GenBank/DDBJ databases">
        <title>Genomic Encyclopedia of Type Strains, Phase IV (KMG-IV): sequencing the most valuable type-strain genomes for metagenomic binning, comparative biology and taxonomic classification.</title>
        <authorList>
            <person name="Goeker M."/>
        </authorList>
    </citation>
    <scope>NUCLEOTIDE SEQUENCE [LARGE SCALE GENOMIC DNA]</scope>
    <source>
        <strain evidence="2 3">DSM 25895</strain>
    </source>
</reference>
<name>A0A840Y5A8_9PROT</name>
<comment type="caution">
    <text evidence="2">The sequence shown here is derived from an EMBL/GenBank/DDBJ whole genome shotgun (WGS) entry which is preliminary data.</text>
</comment>
<organism evidence="2 3">
    <name type="scientific">Neoroseomonas alkaliterrae</name>
    <dbReference type="NCBI Taxonomy" id="1452450"/>
    <lineage>
        <taxon>Bacteria</taxon>
        <taxon>Pseudomonadati</taxon>
        <taxon>Pseudomonadota</taxon>
        <taxon>Alphaproteobacteria</taxon>
        <taxon>Acetobacterales</taxon>
        <taxon>Acetobacteraceae</taxon>
        <taxon>Neoroseomonas</taxon>
    </lineage>
</organism>
<feature type="coiled-coil region" evidence="1">
    <location>
        <begin position="85"/>
        <end position="141"/>
    </location>
</feature>
<evidence type="ECO:0000256" key="1">
    <source>
        <dbReference type="SAM" id="Coils"/>
    </source>
</evidence>
<dbReference type="AlphaFoldDB" id="A0A840Y5A8"/>
<gene>
    <name evidence="2" type="ORF">FHS88_003714</name>
</gene>
<evidence type="ECO:0000313" key="3">
    <source>
        <dbReference type="Proteomes" id="UP000562254"/>
    </source>
</evidence>
<evidence type="ECO:0000313" key="2">
    <source>
        <dbReference type="EMBL" id="MBB5691557.1"/>
    </source>
</evidence>
<dbReference type="EMBL" id="JACIJE010000014">
    <property type="protein sequence ID" value="MBB5691557.1"/>
    <property type="molecule type" value="Genomic_DNA"/>
</dbReference>
<sequence length="279" mass="30524">MEGAEEAWVLVAGSVAERDEMAYRLRGAGLAVLRSGAWLGEPTDGLEPDWFVRIARPAESRSLAAALEAILGPRAAAPPAAGEATEDLRRRLVKSELERARMEAAALGAEVERLKTDAANATALADRVARLEADLARAEEQLVHRQPATTPSVEASPTIQPAPRLARRIQEEVATVLQALLPGVRLLRDSLTVASVEFRDRSGFYRALRELTEGGPRLPPAWKKVRAAEEWWERHVSTGEDDSGRAYARPAPCGAGWDVLLSDKGSQDRDMIWLRKADR</sequence>
<dbReference type="Proteomes" id="UP000562254">
    <property type="component" value="Unassembled WGS sequence"/>
</dbReference>
<keyword evidence="1" id="KW-0175">Coiled coil</keyword>
<keyword evidence="3" id="KW-1185">Reference proteome</keyword>
<protein>
    <submittedName>
        <fullName evidence="2">Uncharacterized protein</fullName>
    </submittedName>
</protein>
<accession>A0A840Y5A8</accession>
<proteinExistence type="predicted"/>